<name>A0A9N8YKU8_9GLOM</name>
<evidence type="ECO:0000313" key="16">
    <source>
        <dbReference type="Proteomes" id="UP000789831"/>
    </source>
</evidence>
<feature type="domain" description="Glycosyltransferase 2-like" evidence="14">
    <location>
        <begin position="76"/>
        <end position="259"/>
    </location>
</feature>
<keyword evidence="16" id="KW-1185">Reference proteome</keyword>
<dbReference type="InterPro" id="IPR001173">
    <property type="entry name" value="Glyco_trans_2-like"/>
</dbReference>
<dbReference type="GO" id="GO:0004581">
    <property type="term" value="F:dolichyl-phosphate beta-glucosyltransferase activity"/>
    <property type="evidence" value="ECO:0007669"/>
    <property type="project" value="UniProtKB-EC"/>
</dbReference>
<evidence type="ECO:0000256" key="3">
    <source>
        <dbReference type="ARBA" id="ARBA00006739"/>
    </source>
</evidence>
<evidence type="ECO:0000256" key="10">
    <source>
        <dbReference type="ARBA" id="ARBA00022989"/>
    </source>
</evidence>
<organism evidence="15 16">
    <name type="scientific">Ambispora gerdemannii</name>
    <dbReference type="NCBI Taxonomy" id="144530"/>
    <lineage>
        <taxon>Eukaryota</taxon>
        <taxon>Fungi</taxon>
        <taxon>Fungi incertae sedis</taxon>
        <taxon>Mucoromycota</taxon>
        <taxon>Glomeromycotina</taxon>
        <taxon>Glomeromycetes</taxon>
        <taxon>Archaeosporales</taxon>
        <taxon>Ambisporaceae</taxon>
        <taxon>Ambispora</taxon>
    </lineage>
</organism>
<evidence type="ECO:0000256" key="5">
    <source>
        <dbReference type="ARBA" id="ARBA00022676"/>
    </source>
</evidence>
<evidence type="ECO:0000256" key="12">
    <source>
        <dbReference type="ARBA" id="ARBA00045097"/>
    </source>
</evidence>
<dbReference type="EC" id="2.4.1.117" evidence="4"/>
<keyword evidence="8" id="KW-0256">Endoplasmic reticulum</keyword>
<evidence type="ECO:0000256" key="4">
    <source>
        <dbReference type="ARBA" id="ARBA00012583"/>
    </source>
</evidence>
<dbReference type="GO" id="GO:0006487">
    <property type="term" value="P:protein N-linked glycosylation"/>
    <property type="evidence" value="ECO:0007669"/>
    <property type="project" value="TreeGrafter"/>
</dbReference>
<keyword evidence="10 13" id="KW-1133">Transmembrane helix</keyword>
<keyword evidence="5" id="KW-0328">Glycosyltransferase</keyword>
<keyword evidence="9" id="KW-0735">Signal-anchor</keyword>
<evidence type="ECO:0000256" key="11">
    <source>
        <dbReference type="ARBA" id="ARBA00023136"/>
    </source>
</evidence>
<evidence type="ECO:0000256" key="1">
    <source>
        <dbReference type="ARBA" id="ARBA00004389"/>
    </source>
</evidence>
<dbReference type="CDD" id="cd04188">
    <property type="entry name" value="DPG_synthase"/>
    <property type="match status" value="1"/>
</dbReference>
<evidence type="ECO:0000256" key="8">
    <source>
        <dbReference type="ARBA" id="ARBA00022824"/>
    </source>
</evidence>
<comment type="pathway">
    <text evidence="2">Protein modification; protein glycosylation.</text>
</comment>
<gene>
    <name evidence="15" type="ORF">AGERDE_LOCUS955</name>
</gene>
<dbReference type="InterPro" id="IPR035518">
    <property type="entry name" value="DPG_synthase"/>
</dbReference>
<evidence type="ECO:0000256" key="7">
    <source>
        <dbReference type="ARBA" id="ARBA00022692"/>
    </source>
</evidence>
<feature type="transmembrane region" description="Helical" evidence="13">
    <location>
        <begin position="17"/>
        <end position="39"/>
    </location>
</feature>
<dbReference type="InterPro" id="IPR029044">
    <property type="entry name" value="Nucleotide-diphossugar_trans"/>
</dbReference>
<dbReference type="Pfam" id="PF00535">
    <property type="entry name" value="Glycos_transf_2"/>
    <property type="match status" value="1"/>
</dbReference>
<dbReference type="AlphaFoldDB" id="A0A9N8YKU8"/>
<comment type="catalytic activity">
    <reaction evidence="12">
        <text>a di-trans,poly-cis-dolichyl phosphate + UDP-alpha-D-glucose = a di-trans,poly-cis-dolichyl beta-D-glucosyl phosphate + UDP</text>
        <dbReference type="Rhea" id="RHEA:15401"/>
        <dbReference type="Rhea" id="RHEA-COMP:19498"/>
        <dbReference type="Rhea" id="RHEA-COMP:19502"/>
        <dbReference type="ChEBI" id="CHEBI:57525"/>
        <dbReference type="ChEBI" id="CHEBI:57683"/>
        <dbReference type="ChEBI" id="CHEBI:58223"/>
        <dbReference type="ChEBI" id="CHEBI:58885"/>
        <dbReference type="EC" id="2.4.1.117"/>
    </reaction>
    <physiologicalReaction direction="left-to-right" evidence="12">
        <dbReference type="Rhea" id="RHEA:15402"/>
    </physiologicalReaction>
</comment>
<reference evidence="15" key="1">
    <citation type="submission" date="2021-06" db="EMBL/GenBank/DDBJ databases">
        <authorList>
            <person name="Kallberg Y."/>
            <person name="Tangrot J."/>
            <person name="Rosling A."/>
        </authorList>
    </citation>
    <scope>NUCLEOTIDE SEQUENCE</scope>
    <source>
        <strain evidence="15">MT106</strain>
    </source>
</reference>
<dbReference type="OrthoDB" id="3784at2759"/>
<dbReference type="PANTHER" id="PTHR10859">
    <property type="entry name" value="GLYCOSYL TRANSFERASE"/>
    <property type="match status" value="1"/>
</dbReference>
<keyword evidence="6" id="KW-0808">Transferase</keyword>
<evidence type="ECO:0000256" key="2">
    <source>
        <dbReference type="ARBA" id="ARBA00004922"/>
    </source>
</evidence>
<dbReference type="EMBL" id="CAJVPL010000057">
    <property type="protein sequence ID" value="CAG8439617.1"/>
    <property type="molecule type" value="Genomic_DNA"/>
</dbReference>
<proteinExistence type="inferred from homology"/>
<evidence type="ECO:0000256" key="9">
    <source>
        <dbReference type="ARBA" id="ARBA00022968"/>
    </source>
</evidence>
<protein>
    <recommendedName>
        <fullName evidence="4">dolichyl-phosphate beta-glucosyltransferase</fullName>
        <ecNumber evidence="4">2.4.1.117</ecNumber>
    </recommendedName>
</protein>
<dbReference type="GO" id="GO:0005789">
    <property type="term" value="C:endoplasmic reticulum membrane"/>
    <property type="evidence" value="ECO:0007669"/>
    <property type="project" value="UniProtKB-SubCell"/>
</dbReference>
<dbReference type="SUPFAM" id="SSF53448">
    <property type="entry name" value="Nucleotide-diphospho-sugar transferases"/>
    <property type="match status" value="1"/>
</dbReference>
<keyword evidence="11 13" id="KW-0472">Membrane</keyword>
<sequence>MSSPSPLLPFSFFTLEIIYLLIGSGVLVVSGFVGFLIAVAPRPRKRTEKEKYYMSAKSENPQLLPNIFQEATTDLTVVVPAYNEATRLPKMLEETVTFLEERRKRKEFKDWKYEILIVNDGSTDSTTDATLEFGKENPDVELRVLILEKNRGKGGAVTQGMLSAGGKYVLFADADGATKFSDLALLEQDLAEIETADGFGAAVGSRAHLVETEAVVKRSFIRNFLMHSFHKVLYILGIRGIGDTQCGFKLFTRKSAQRVFINMHVERWIFDIEMLLIAQQFKTPIAETAVSWHEIDGSKVSLVKDSIQMALDLLTIRLNYLFGIWTVNDPLKPKRD</sequence>
<evidence type="ECO:0000256" key="13">
    <source>
        <dbReference type="SAM" id="Phobius"/>
    </source>
</evidence>
<dbReference type="Proteomes" id="UP000789831">
    <property type="component" value="Unassembled WGS sequence"/>
</dbReference>
<dbReference type="Gene3D" id="3.90.550.10">
    <property type="entry name" value="Spore Coat Polysaccharide Biosynthesis Protein SpsA, Chain A"/>
    <property type="match status" value="1"/>
</dbReference>
<keyword evidence="7 13" id="KW-0812">Transmembrane</keyword>
<comment type="similarity">
    <text evidence="3">Belongs to the glycosyltransferase 2 family.</text>
</comment>
<evidence type="ECO:0000256" key="6">
    <source>
        <dbReference type="ARBA" id="ARBA00022679"/>
    </source>
</evidence>
<accession>A0A9N8YKU8</accession>
<evidence type="ECO:0000313" key="15">
    <source>
        <dbReference type="EMBL" id="CAG8439617.1"/>
    </source>
</evidence>
<comment type="caution">
    <text evidence="15">The sequence shown here is derived from an EMBL/GenBank/DDBJ whole genome shotgun (WGS) entry which is preliminary data.</text>
</comment>
<dbReference type="PANTHER" id="PTHR10859:SF91">
    <property type="entry name" value="DOLICHYL-PHOSPHATE BETA-GLUCOSYLTRANSFERASE"/>
    <property type="match status" value="1"/>
</dbReference>
<evidence type="ECO:0000259" key="14">
    <source>
        <dbReference type="Pfam" id="PF00535"/>
    </source>
</evidence>
<comment type="subcellular location">
    <subcellularLocation>
        <location evidence="1">Endoplasmic reticulum membrane</location>
        <topology evidence="1">Single-pass membrane protein</topology>
    </subcellularLocation>
</comment>